<name>A0A1L1PUQ6_HYDIT</name>
<dbReference type="InterPro" id="IPR000524">
    <property type="entry name" value="Tscrpt_reg_HTH_GntR"/>
</dbReference>
<keyword evidence="2" id="KW-0238">DNA-binding</keyword>
<gene>
    <name evidence="5" type="ORF">BN948_03482</name>
</gene>
<dbReference type="CDD" id="cd07377">
    <property type="entry name" value="WHTH_GntR"/>
    <property type="match status" value="1"/>
</dbReference>
<dbReference type="AlphaFoldDB" id="A0A1L1PUQ6"/>
<keyword evidence="1" id="KW-0805">Transcription regulation</keyword>
<dbReference type="Gene3D" id="1.20.120.530">
    <property type="entry name" value="GntR ligand-binding domain-like"/>
    <property type="match status" value="1"/>
</dbReference>
<dbReference type="RefSeq" id="WP_035622902.1">
    <property type="nucleotide sequence ID" value="NZ_CCAE010000034.1"/>
</dbReference>
<dbReference type="SMART" id="SM00895">
    <property type="entry name" value="FCD"/>
    <property type="match status" value="1"/>
</dbReference>
<dbReference type="InterPro" id="IPR036388">
    <property type="entry name" value="WH-like_DNA-bd_sf"/>
</dbReference>
<dbReference type="Proteomes" id="UP000028878">
    <property type="component" value="Unassembled WGS sequence"/>
</dbReference>
<dbReference type="Pfam" id="PF07729">
    <property type="entry name" value="FCD"/>
    <property type="match status" value="1"/>
</dbReference>
<dbReference type="SUPFAM" id="SSF48008">
    <property type="entry name" value="GntR ligand-binding domain-like"/>
    <property type="match status" value="1"/>
</dbReference>
<keyword evidence="6" id="KW-1185">Reference proteome</keyword>
<dbReference type="SMART" id="SM00345">
    <property type="entry name" value="HTH_GNTR"/>
    <property type="match status" value="1"/>
</dbReference>
<evidence type="ECO:0000313" key="6">
    <source>
        <dbReference type="Proteomes" id="UP000028878"/>
    </source>
</evidence>
<keyword evidence="3" id="KW-0804">Transcription</keyword>
<sequence length="216" mass="23918">MTRQLELERPRLLTDVVGERIRAAIVSGDLKLGEQVSEAQLAALMGVSKTPVREALVRLQSQGLVQIHPQRGTFVFRLTPEQVGQLCRFRALVETEALREAMDANRAGLLKAMKQCVKEMKAAEAARDLPALARIDMAFHWQFFEHCPSPYVRSGYEVLRSQLTALRHRSPIDNAVKSHQVLVDAVGDGDVDAAGALLREHVLDNEPRYRAACGGA</sequence>
<evidence type="ECO:0000256" key="1">
    <source>
        <dbReference type="ARBA" id="ARBA00023015"/>
    </source>
</evidence>
<reference evidence="6" key="1">
    <citation type="submission" date="2014-11" db="EMBL/GenBank/DDBJ databases">
        <title>Draft genome sequence of Hydrogenophaga intermedia S1.</title>
        <authorList>
            <person name="Gan H.M."/>
            <person name="Chew T.H."/>
            <person name="Stolz A."/>
        </authorList>
    </citation>
    <scope>NUCLEOTIDE SEQUENCE [LARGE SCALE GENOMIC DNA]</scope>
    <source>
        <strain evidence="6">S1</strain>
    </source>
</reference>
<dbReference type="GO" id="GO:0003700">
    <property type="term" value="F:DNA-binding transcription factor activity"/>
    <property type="evidence" value="ECO:0007669"/>
    <property type="project" value="InterPro"/>
</dbReference>
<evidence type="ECO:0000256" key="2">
    <source>
        <dbReference type="ARBA" id="ARBA00023125"/>
    </source>
</evidence>
<dbReference type="GO" id="GO:0003677">
    <property type="term" value="F:DNA binding"/>
    <property type="evidence" value="ECO:0007669"/>
    <property type="project" value="UniProtKB-KW"/>
</dbReference>
<accession>A0A1L1PUQ6</accession>
<organism evidence="5 6">
    <name type="scientific">Hydrogenophaga intermedia</name>
    <dbReference type="NCBI Taxonomy" id="65786"/>
    <lineage>
        <taxon>Bacteria</taxon>
        <taxon>Pseudomonadati</taxon>
        <taxon>Pseudomonadota</taxon>
        <taxon>Betaproteobacteria</taxon>
        <taxon>Burkholderiales</taxon>
        <taxon>Comamonadaceae</taxon>
        <taxon>Hydrogenophaga</taxon>
    </lineage>
</organism>
<proteinExistence type="predicted"/>
<protein>
    <submittedName>
        <fullName evidence="5">Transcriptional regulator, GntR family</fullName>
    </submittedName>
</protein>
<dbReference type="PANTHER" id="PTHR43537">
    <property type="entry name" value="TRANSCRIPTIONAL REGULATOR, GNTR FAMILY"/>
    <property type="match status" value="1"/>
</dbReference>
<evidence type="ECO:0000256" key="3">
    <source>
        <dbReference type="ARBA" id="ARBA00023163"/>
    </source>
</evidence>
<evidence type="ECO:0000313" key="5">
    <source>
        <dbReference type="EMBL" id="CDN89045.1"/>
    </source>
</evidence>
<dbReference type="Gene3D" id="1.10.10.10">
    <property type="entry name" value="Winged helix-like DNA-binding domain superfamily/Winged helix DNA-binding domain"/>
    <property type="match status" value="1"/>
</dbReference>
<dbReference type="SUPFAM" id="SSF46785">
    <property type="entry name" value="Winged helix' DNA-binding domain"/>
    <property type="match status" value="1"/>
</dbReference>
<dbReference type="PRINTS" id="PR00035">
    <property type="entry name" value="HTHGNTR"/>
</dbReference>
<dbReference type="InterPro" id="IPR036390">
    <property type="entry name" value="WH_DNA-bd_sf"/>
</dbReference>
<dbReference type="Pfam" id="PF00392">
    <property type="entry name" value="GntR"/>
    <property type="match status" value="1"/>
</dbReference>
<feature type="domain" description="HTH gntR-type" evidence="4">
    <location>
        <begin position="11"/>
        <end position="78"/>
    </location>
</feature>
<evidence type="ECO:0000259" key="4">
    <source>
        <dbReference type="PROSITE" id="PS50949"/>
    </source>
</evidence>
<dbReference type="InterPro" id="IPR011711">
    <property type="entry name" value="GntR_C"/>
</dbReference>
<dbReference type="PROSITE" id="PS50949">
    <property type="entry name" value="HTH_GNTR"/>
    <property type="match status" value="1"/>
</dbReference>
<dbReference type="PANTHER" id="PTHR43537:SF50">
    <property type="entry name" value="TRANSCRIPTIONAL REGULATORY PROTEIN"/>
    <property type="match status" value="1"/>
</dbReference>
<dbReference type="InterPro" id="IPR008920">
    <property type="entry name" value="TF_FadR/GntR_C"/>
</dbReference>
<dbReference type="EMBL" id="CCAE010000034">
    <property type="protein sequence ID" value="CDN89045.1"/>
    <property type="molecule type" value="Genomic_DNA"/>
</dbReference>